<evidence type="ECO:0000313" key="11">
    <source>
        <dbReference type="Proteomes" id="UP000294980"/>
    </source>
</evidence>
<dbReference type="GO" id="GO:0016829">
    <property type="term" value="F:lyase activity"/>
    <property type="evidence" value="ECO:0007669"/>
    <property type="project" value="UniProtKB-KW"/>
</dbReference>
<comment type="similarity">
    <text evidence="1 8">Belongs to the SOS response-associated peptidase family.</text>
</comment>
<dbReference type="Pfam" id="PF02586">
    <property type="entry name" value="SRAP"/>
    <property type="match status" value="1"/>
</dbReference>
<dbReference type="EC" id="3.4.-.-" evidence="8"/>
<evidence type="ECO:0000256" key="9">
    <source>
        <dbReference type="SAM" id="MobiDB-lite"/>
    </source>
</evidence>
<keyword evidence="6" id="KW-0238">DNA-binding</keyword>
<keyword evidence="5" id="KW-0190">Covalent protein-DNA linkage</keyword>
<reference evidence="10 11" key="1">
    <citation type="submission" date="2019-03" db="EMBL/GenBank/DDBJ databases">
        <title>Genomic Encyclopedia of Type Strains, Phase IV (KMG-IV): sequencing the most valuable type-strain genomes for metagenomic binning, comparative biology and taxonomic classification.</title>
        <authorList>
            <person name="Goeker M."/>
        </authorList>
    </citation>
    <scope>NUCLEOTIDE SEQUENCE [LARGE SCALE GENOMIC DNA]</scope>
    <source>
        <strain evidence="10 11">DSM 23344</strain>
    </source>
</reference>
<evidence type="ECO:0000256" key="1">
    <source>
        <dbReference type="ARBA" id="ARBA00008136"/>
    </source>
</evidence>
<gene>
    <name evidence="10" type="ORF">EV688_10526</name>
</gene>
<evidence type="ECO:0000256" key="2">
    <source>
        <dbReference type="ARBA" id="ARBA00022670"/>
    </source>
</evidence>
<evidence type="ECO:0000313" key="10">
    <source>
        <dbReference type="EMBL" id="TCO76066.1"/>
    </source>
</evidence>
<evidence type="ECO:0000256" key="8">
    <source>
        <dbReference type="RuleBase" id="RU364100"/>
    </source>
</evidence>
<evidence type="ECO:0000256" key="7">
    <source>
        <dbReference type="ARBA" id="ARBA00023239"/>
    </source>
</evidence>
<accession>A0A4R2KXP4</accession>
<dbReference type="Gene3D" id="3.90.1680.10">
    <property type="entry name" value="SOS response associated peptidase-like"/>
    <property type="match status" value="1"/>
</dbReference>
<comment type="caution">
    <text evidence="10">The sequence shown here is derived from an EMBL/GenBank/DDBJ whole genome shotgun (WGS) entry which is preliminary data.</text>
</comment>
<dbReference type="GO" id="GO:0006508">
    <property type="term" value="P:proteolysis"/>
    <property type="evidence" value="ECO:0007669"/>
    <property type="project" value="UniProtKB-KW"/>
</dbReference>
<name>A0A4R2KXP4_9GAMM</name>
<dbReference type="AlphaFoldDB" id="A0A4R2KXP4"/>
<dbReference type="Proteomes" id="UP000294980">
    <property type="component" value="Unassembled WGS sequence"/>
</dbReference>
<dbReference type="PANTHER" id="PTHR13604:SF0">
    <property type="entry name" value="ABASIC SITE PROCESSING PROTEIN HMCES"/>
    <property type="match status" value="1"/>
</dbReference>
<protein>
    <recommendedName>
        <fullName evidence="8">Abasic site processing protein</fullName>
        <ecNumber evidence="8">3.4.-.-</ecNumber>
    </recommendedName>
</protein>
<keyword evidence="11" id="KW-1185">Reference proteome</keyword>
<dbReference type="SUPFAM" id="SSF143081">
    <property type="entry name" value="BB1717-like"/>
    <property type="match status" value="1"/>
</dbReference>
<dbReference type="OrthoDB" id="6192129at2"/>
<keyword evidence="3" id="KW-0227">DNA damage</keyword>
<keyword evidence="4 8" id="KW-0378">Hydrolase</keyword>
<dbReference type="PANTHER" id="PTHR13604">
    <property type="entry name" value="DC12-RELATED"/>
    <property type="match status" value="1"/>
</dbReference>
<sequence length="224" mass="25628">MCGRFNMTDMPGLQNLLDELAIDLQLPGPRYNIAPTEDVLLLRDGQGNPARWWLVPSWAKEVSTRYSMFNARAESLTRSPAFREPFRTQRGVVPMSSFIEWRKERGQKQPWLITNEDRTLTVAALWDVWEGGSSPLLSCTLVTTEAAESFKPWHNRMPLMLTREECRLWLDNRETIDPEDRMLAPVLKENLRLYPISRGVGNASNKDPELFEPSGESVVLPAGR</sequence>
<dbReference type="GO" id="GO:0106300">
    <property type="term" value="P:protein-DNA covalent cross-linking repair"/>
    <property type="evidence" value="ECO:0007669"/>
    <property type="project" value="InterPro"/>
</dbReference>
<evidence type="ECO:0000256" key="6">
    <source>
        <dbReference type="ARBA" id="ARBA00023125"/>
    </source>
</evidence>
<dbReference type="RefSeq" id="WP_117315660.1">
    <property type="nucleotide sequence ID" value="NZ_QQSW01000003.1"/>
</dbReference>
<dbReference type="InterPro" id="IPR003738">
    <property type="entry name" value="SRAP"/>
</dbReference>
<feature type="region of interest" description="Disordered" evidence="9">
    <location>
        <begin position="204"/>
        <end position="224"/>
    </location>
</feature>
<organism evidence="10 11">
    <name type="scientific">Chromatocurvus halotolerans</name>
    <dbReference type="NCBI Taxonomy" id="1132028"/>
    <lineage>
        <taxon>Bacteria</taxon>
        <taxon>Pseudomonadati</taxon>
        <taxon>Pseudomonadota</taxon>
        <taxon>Gammaproteobacteria</taxon>
        <taxon>Cellvibrionales</taxon>
        <taxon>Halieaceae</taxon>
        <taxon>Chromatocurvus</taxon>
    </lineage>
</organism>
<evidence type="ECO:0000256" key="5">
    <source>
        <dbReference type="ARBA" id="ARBA00023124"/>
    </source>
</evidence>
<dbReference type="InterPro" id="IPR036590">
    <property type="entry name" value="SRAP-like"/>
</dbReference>
<evidence type="ECO:0000256" key="4">
    <source>
        <dbReference type="ARBA" id="ARBA00022801"/>
    </source>
</evidence>
<proteinExistence type="inferred from homology"/>
<dbReference type="GO" id="GO:0003697">
    <property type="term" value="F:single-stranded DNA binding"/>
    <property type="evidence" value="ECO:0007669"/>
    <property type="project" value="InterPro"/>
</dbReference>
<dbReference type="GO" id="GO:0008233">
    <property type="term" value="F:peptidase activity"/>
    <property type="evidence" value="ECO:0007669"/>
    <property type="project" value="UniProtKB-KW"/>
</dbReference>
<keyword evidence="2 8" id="KW-0645">Protease</keyword>
<evidence type="ECO:0000256" key="3">
    <source>
        <dbReference type="ARBA" id="ARBA00022763"/>
    </source>
</evidence>
<keyword evidence="7" id="KW-0456">Lyase</keyword>
<dbReference type="EMBL" id="SLWX01000005">
    <property type="protein sequence ID" value="TCO76066.1"/>
    <property type="molecule type" value="Genomic_DNA"/>
</dbReference>